<dbReference type="SUPFAM" id="SSF53383">
    <property type="entry name" value="PLP-dependent transferases"/>
    <property type="match status" value="1"/>
</dbReference>
<dbReference type="Gene3D" id="3.40.640.10">
    <property type="entry name" value="Type I PLP-dependent aspartate aminotransferase-like (Major domain)"/>
    <property type="match status" value="1"/>
</dbReference>
<organism evidence="7 8">
    <name type="scientific">Sinomonas terrae</name>
    <dbReference type="NCBI Taxonomy" id="2908838"/>
    <lineage>
        <taxon>Bacteria</taxon>
        <taxon>Bacillati</taxon>
        <taxon>Actinomycetota</taxon>
        <taxon>Actinomycetes</taxon>
        <taxon>Micrococcales</taxon>
        <taxon>Micrococcaceae</taxon>
        <taxon>Sinomonas</taxon>
    </lineage>
</organism>
<keyword evidence="7" id="KW-0808">Transferase</keyword>
<evidence type="ECO:0000256" key="2">
    <source>
        <dbReference type="ARBA" id="ARBA00010447"/>
    </source>
</evidence>
<keyword evidence="3" id="KW-0663">Pyridoxal phosphate</keyword>
<evidence type="ECO:0000313" key="7">
    <source>
        <dbReference type="EMBL" id="MCH6469705.1"/>
    </source>
</evidence>
<dbReference type="InterPro" id="IPR020578">
    <property type="entry name" value="Aminotrans_V_PyrdxlP_BS"/>
</dbReference>
<dbReference type="PANTHER" id="PTHR43586:SF8">
    <property type="entry name" value="CYSTEINE DESULFURASE 1, CHLOROPLASTIC"/>
    <property type="match status" value="1"/>
</dbReference>
<evidence type="ECO:0000313" key="8">
    <source>
        <dbReference type="Proteomes" id="UP001202922"/>
    </source>
</evidence>
<reference evidence="7 8" key="1">
    <citation type="submission" date="2022-03" db="EMBL/GenBank/DDBJ databases">
        <title>Sinomonas sp. isolated from a soil.</title>
        <authorList>
            <person name="Han J."/>
            <person name="Kim D.-U."/>
        </authorList>
    </citation>
    <scope>NUCLEOTIDE SEQUENCE [LARGE SCALE GENOMIC DNA]</scope>
    <source>
        <strain evidence="7 8">5-5</strain>
    </source>
</reference>
<evidence type="ECO:0000256" key="1">
    <source>
        <dbReference type="ARBA" id="ARBA00001933"/>
    </source>
</evidence>
<evidence type="ECO:0000256" key="4">
    <source>
        <dbReference type="ARBA" id="ARBA00050776"/>
    </source>
</evidence>
<accession>A0ABS9U063</accession>
<dbReference type="InterPro" id="IPR015422">
    <property type="entry name" value="PyrdxlP-dep_Trfase_small"/>
</dbReference>
<comment type="caution">
    <text evidence="7">The sequence shown here is derived from an EMBL/GenBank/DDBJ whole genome shotgun (WGS) entry which is preliminary data.</text>
</comment>
<gene>
    <name evidence="7" type="ORF">L0M17_06850</name>
</gene>
<feature type="domain" description="Aminotransferase class V" evidence="6">
    <location>
        <begin position="63"/>
        <end position="434"/>
    </location>
</feature>
<keyword evidence="8" id="KW-1185">Reference proteome</keyword>
<evidence type="ECO:0000259" key="6">
    <source>
        <dbReference type="Pfam" id="PF00266"/>
    </source>
</evidence>
<dbReference type="RefSeq" id="WP_241053129.1">
    <property type="nucleotide sequence ID" value="NZ_JAKZBV010000001.1"/>
</dbReference>
<name>A0ABS9U063_9MICC</name>
<dbReference type="PROSITE" id="PS00595">
    <property type="entry name" value="AA_TRANSFER_CLASS_5"/>
    <property type="match status" value="1"/>
</dbReference>
<dbReference type="PANTHER" id="PTHR43586">
    <property type="entry name" value="CYSTEINE DESULFURASE"/>
    <property type="match status" value="1"/>
</dbReference>
<comment type="catalytic activity">
    <reaction evidence="4">
        <text>(sulfur carrier)-H + L-cysteine = (sulfur carrier)-SH + L-alanine</text>
        <dbReference type="Rhea" id="RHEA:43892"/>
        <dbReference type="Rhea" id="RHEA-COMP:14737"/>
        <dbReference type="Rhea" id="RHEA-COMP:14739"/>
        <dbReference type="ChEBI" id="CHEBI:29917"/>
        <dbReference type="ChEBI" id="CHEBI:35235"/>
        <dbReference type="ChEBI" id="CHEBI:57972"/>
        <dbReference type="ChEBI" id="CHEBI:64428"/>
        <dbReference type="EC" id="2.8.1.7"/>
    </reaction>
</comment>
<dbReference type="Gene3D" id="3.90.1150.10">
    <property type="entry name" value="Aspartate Aminotransferase, domain 1"/>
    <property type="match status" value="1"/>
</dbReference>
<dbReference type="EMBL" id="JAKZBV010000001">
    <property type="protein sequence ID" value="MCH6469705.1"/>
    <property type="molecule type" value="Genomic_DNA"/>
</dbReference>
<dbReference type="Pfam" id="PF00266">
    <property type="entry name" value="Aminotran_5"/>
    <property type="match status" value="1"/>
</dbReference>
<comment type="similarity">
    <text evidence="2">Belongs to the class-V pyridoxal-phosphate-dependent aminotransferase family. Csd subfamily.</text>
</comment>
<comment type="cofactor">
    <cofactor evidence="1 5">
        <name>pyridoxal 5'-phosphate</name>
        <dbReference type="ChEBI" id="CHEBI:597326"/>
    </cofactor>
</comment>
<dbReference type="InterPro" id="IPR015421">
    <property type="entry name" value="PyrdxlP-dep_Trfase_major"/>
</dbReference>
<dbReference type="InterPro" id="IPR000192">
    <property type="entry name" value="Aminotrans_V_dom"/>
</dbReference>
<dbReference type="Proteomes" id="UP001202922">
    <property type="component" value="Unassembled WGS sequence"/>
</dbReference>
<proteinExistence type="inferred from homology"/>
<sequence length="486" mass="50875">MSTPTVASPSPANPVLPANAIIPAGSPAPAAAHGDVDLRNPLAEVVGAELLTPLVGGGSTRYVNLDYAASAPALAEVAAHLNEVLPFYASVHRGAGYASQVSTSVYENARRIVREFVGGRPDDEVIFTRNTTDSLNLLAGCLPAAGDVLYLDIEHHANLLPWQGRPHRSVVAARTLAETLERVKAWLKASEISLVAVTGASNITGEILPIAELAALAHEHGARILVDAAQLAPHRRIDIAAADIDYLAFSGHKLYAPFGAGVLVGRRDWLDNGRPYLAGGGAVREVRLDSVAWAEGPARHEAGSPNVVGAAALAKAAQIIEGLDVKSWYRHEQQLRDALVAGLSEIEGVTVHRLFEDSDLGVSAASRGAVGIVNFSVEGHDAGLTAAYLSAEHGVGIRDGRFCAHPALRRLGLASGSLRASFGLGSRLEDVERLVTGVRGLVERGLGLDYAVDVGRWVPVPDSRPFPAWAPNTPGTAGAAPCSVED</sequence>
<dbReference type="InterPro" id="IPR015424">
    <property type="entry name" value="PyrdxlP-dep_Trfase"/>
</dbReference>
<protein>
    <submittedName>
        <fullName evidence="7">Aminotransferase class V-fold PLP-dependent enzyme</fullName>
    </submittedName>
</protein>
<evidence type="ECO:0000256" key="3">
    <source>
        <dbReference type="ARBA" id="ARBA00022898"/>
    </source>
</evidence>
<evidence type="ECO:0000256" key="5">
    <source>
        <dbReference type="RuleBase" id="RU004504"/>
    </source>
</evidence>
<keyword evidence="7" id="KW-0032">Aminotransferase</keyword>
<dbReference type="GO" id="GO:0008483">
    <property type="term" value="F:transaminase activity"/>
    <property type="evidence" value="ECO:0007669"/>
    <property type="project" value="UniProtKB-KW"/>
</dbReference>